<dbReference type="PROSITE" id="PS50086">
    <property type="entry name" value="TBC_RABGAP"/>
    <property type="match status" value="1"/>
</dbReference>
<sequence>MAGIFVYSREAIRVKVKKCEGFLQPEYRKFSVDPQITSFEVLQSLLAKAFDIKGDFTVCYRTFDDYGQETFLPLLSDWDLDAAFLSASDPYLCLQVDMKPFEESSDEWEVGPIDVVRTQAPEHKPQNRLPGIIMNQVERTFNMVQRALNLVEDQQTSITNQPPRPPLADAEFRKFLDPIGQVVQSRELRTVIYLGGIEPSLRKVVWKHILNVYPDGLSGKERMDYMKRKALEYQSLRDCWRNMVQNGQVTGDLQYVTSMVRKDVLRTDRHHRFYAGSDDNQNIASLFNILTTYALNHPTVSYCQGMSDLASPLLVTMGDEAHAYICFCALMKRLQTNFMLDGVTMTLKFQHLAEGLMYYDPEFYAYLKGHQADDLLFCYRWLLLEMKREFAFDDALRMLEVLWSSLPQMPPDKDLPLFERQFCSQSPGDSPPPISPLLKTPRENAYTKVCALRRQSSAASLHSISNGSIRGGLRQAPGAAYRQNQSLDETIIGSNGRRTGRVKPFASLDDTSIQFHSQSSEKPKSRSTSPTEALSEPENDATTAINNEINNKSIPSKREISVSTGSLLSKVAEKKDRLKELKEKFASEKAKSMFASFDKSISESSKVESQFNAEKKRVVKNLNEFLNFASFNKNRLLHSLSPKQEVCQMVRESSVISEDSDKTLSGDGDSCRDSIIEDINSVPVSGDTLDDLTPQNELQKDDVALKMASNTSKQRNSDEGPCDCSSPDDSAEYFPMTTSMTRELRLELENLDRHVFGQKFNQRSFPLEDSEDLESPCSESFRSIELKIEPGGTVQKCDCVLSKQESDLPSEDTTTEVAEICSAPINKHQGLVLNLDKSWHQSNFSKGDQRNDSMEKDDSQEKDKASLEPITKINNFSQNYSPGPTLGAGEEIFVWENPLQCPTTPDEQADLEYDGTISSSEGESCFNSSISAGEIFENEGQIVKSVTPIRLLRNAGGGILCRNHTGTSGSPTDDTSDSSDGWGGSTPLKPSHADFKPLGLKGSSGDKSISQTSRTKPRGVRDIQHVPTAPVNAMTNSCEEVSEQVTVSQGGSGGGGGGGGSGSVNNVVSKTEVVKHQDALPSKQLSSGTNIQLPPPHKFGDGNPFLMFLCLTVLLQHRDHIMRSAMDYNEMAMHFDKMVRKHNVTRVLNHARQMYTAYLRHQATLNNNTSHTGMDLNV</sequence>
<dbReference type="Pfam" id="PF00566">
    <property type="entry name" value="RabGAP-TBC"/>
    <property type="match status" value="1"/>
</dbReference>
<dbReference type="GO" id="GO:0005096">
    <property type="term" value="F:GTPase activator activity"/>
    <property type="evidence" value="ECO:0007669"/>
    <property type="project" value="UniProtKB-KW"/>
</dbReference>
<dbReference type="Gene3D" id="1.10.472.80">
    <property type="entry name" value="Ypt/Rab-GAP domain of gyp1p, domain 3"/>
    <property type="match status" value="2"/>
</dbReference>
<evidence type="ECO:0000256" key="2">
    <source>
        <dbReference type="SAM" id="MobiDB-lite"/>
    </source>
</evidence>
<dbReference type="AlphaFoldDB" id="A0AAN9V507"/>
<accession>A0AAN9V507</accession>
<dbReference type="FunFam" id="1.10.8.270:FF:000041">
    <property type="entry name" value="TBC1 domain family member 25"/>
    <property type="match status" value="1"/>
</dbReference>
<keyword evidence="5" id="KW-1185">Reference proteome</keyword>
<feature type="region of interest" description="Disordered" evidence="2">
    <location>
        <begin position="961"/>
        <end position="1066"/>
    </location>
</feature>
<proteinExistence type="predicted"/>
<dbReference type="GO" id="GO:0005776">
    <property type="term" value="C:autophagosome"/>
    <property type="evidence" value="ECO:0007669"/>
    <property type="project" value="TreeGrafter"/>
</dbReference>
<feature type="compositionally biased region" description="Polar residues" evidence="2">
    <location>
        <begin position="482"/>
        <end position="497"/>
    </location>
</feature>
<dbReference type="Gene3D" id="1.10.8.270">
    <property type="entry name" value="putative rabgap domain of human tbc1 domain family member 14 like domains"/>
    <property type="match status" value="1"/>
</dbReference>
<dbReference type="InterPro" id="IPR000195">
    <property type="entry name" value="Rab-GAP-TBC_dom"/>
</dbReference>
<dbReference type="EMBL" id="JAZDUA010001027">
    <property type="protein sequence ID" value="KAK7788562.1"/>
    <property type="molecule type" value="Genomic_DNA"/>
</dbReference>
<evidence type="ECO:0000259" key="3">
    <source>
        <dbReference type="PROSITE" id="PS50086"/>
    </source>
</evidence>
<feature type="compositionally biased region" description="Polar residues" evidence="2">
    <location>
        <begin position="540"/>
        <end position="552"/>
    </location>
</feature>
<feature type="compositionally biased region" description="Polar residues" evidence="2">
    <location>
        <begin position="1033"/>
        <end position="1049"/>
    </location>
</feature>
<dbReference type="PANTHER" id="PTHR22957:SF333">
    <property type="entry name" value="TBC1 DOMAIN FAMILY MEMBER 25"/>
    <property type="match status" value="1"/>
</dbReference>
<keyword evidence="1" id="KW-0343">GTPase activation</keyword>
<evidence type="ECO:0000313" key="4">
    <source>
        <dbReference type="EMBL" id="KAK7788562.1"/>
    </source>
</evidence>
<evidence type="ECO:0000313" key="5">
    <source>
        <dbReference type="Proteomes" id="UP001378592"/>
    </source>
</evidence>
<gene>
    <name evidence="4" type="ORF">R5R35_011751</name>
</gene>
<dbReference type="PANTHER" id="PTHR22957">
    <property type="entry name" value="TBC1 DOMAIN FAMILY MEMBER GTPASE-ACTIVATING PROTEIN"/>
    <property type="match status" value="1"/>
</dbReference>
<feature type="region of interest" description="Disordered" evidence="2">
    <location>
        <begin position="842"/>
        <end position="868"/>
    </location>
</feature>
<feature type="region of interest" description="Disordered" evidence="2">
    <location>
        <begin position="710"/>
        <end position="731"/>
    </location>
</feature>
<feature type="compositionally biased region" description="Polar residues" evidence="2">
    <location>
        <begin position="1005"/>
        <end position="1014"/>
    </location>
</feature>
<feature type="compositionally biased region" description="Gly residues" evidence="2">
    <location>
        <begin position="1050"/>
        <end position="1062"/>
    </location>
</feature>
<evidence type="ECO:0000256" key="1">
    <source>
        <dbReference type="ARBA" id="ARBA00022468"/>
    </source>
</evidence>
<dbReference type="Proteomes" id="UP001378592">
    <property type="component" value="Unassembled WGS sequence"/>
</dbReference>
<protein>
    <recommendedName>
        <fullName evidence="3">Rab-GAP TBC domain-containing protein</fullName>
    </recommendedName>
</protein>
<reference evidence="4 5" key="1">
    <citation type="submission" date="2024-03" db="EMBL/GenBank/DDBJ databases">
        <title>The genome assembly and annotation of the cricket Gryllus longicercus Weissman &amp; Gray.</title>
        <authorList>
            <person name="Szrajer S."/>
            <person name="Gray D."/>
            <person name="Ylla G."/>
        </authorList>
    </citation>
    <scope>NUCLEOTIDE SEQUENCE [LARGE SCALE GENOMIC DNA]</scope>
    <source>
        <strain evidence="4">DAG 2021-001</strain>
        <tissue evidence="4">Whole body minus gut</tissue>
    </source>
</reference>
<dbReference type="SMART" id="SM00164">
    <property type="entry name" value="TBC"/>
    <property type="match status" value="1"/>
</dbReference>
<feature type="compositionally biased region" description="Basic and acidic residues" evidence="2">
    <location>
        <begin position="847"/>
        <end position="866"/>
    </location>
</feature>
<name>A0AAN9V507_9ORTH</name>
<dbReference type="InterPro" id="IPR035969">
    <property type="entry name" value="Rab-GAP_TBC_sf"/>
</dbReference>
<feature type="region of interest" description="Disordered" evidence="2">
    <location>
        <begin position="463"/>
        <end position="552"/>
    </location>
</feature>
<dbReference type="SUPFAM" id="SSF47923">
    <property type="entry name" value="Ypt/Rab-GAP domain of gyp1p"/>
    <property type="match status" value="2"/>
</dbReference>
<comment type="caution">
    <text evidence="4">The sequence shown here is derived from an EMBL/GenBank/DDBJ whole genome shotgun (WGS) entry which is preliminary data.</text>
</comment>
<feature type="compositionally biased region" description="Polar residues" evidence="2">
    <location>
        <begin position="509"/>
        <end position="518"/>
    </location>
</feature>
<organism evidence="4 5">
    <name type="scientific">Gryllus longicercus</name>
    <dbReference type="NCBI Taxonomy" id="2509291"/>
    <lineage>
        <taxon>Eukaryota</taxon>
        <taxon>Metazoa</taxon>
        <taxon>Ecdysozoa</taxon>
        <taxon>Arthropoda</taxon>
        <taxon>Hexapoda</taxon>
        <taxon>Insecta</taxon>
        <taxon>Pterygota</taxon>
        <taxon>Neoptera</taxon>
        <taxon>Polyneoptera</taxon>
        <taxon>Orthoptera</taxon>
        <taxon>Ensifera</taxon>
        <taxon>Gryllidea</taxon>
        <taxon>Grylloidea</taxon>
        <taxon>Gryllidae</taxon>
        <taxon>Gryllinae</taxon>
        <taxon>Gryllus</taxon>
    </lineage>
</organism>
<feature type="domain" description="Rab-GAP TBC" evidence="3">
    <location>
        <begin position="196"/>
        <end position="406"/>
    </location>
</feature>
<dbReference type="GO" id="GO:1901096">
    <property type="term" value="P:regulation of autophagosome maturation"/>
    <property type="evidence" value="ECO:0007669"/>
    <property type="project" value="TreeGrafter"/>
</dbReference>